<keyword evidence="4" id="KW-1185">Reference proteome</keyword>
<dbReference type="Proteomes" id="UP000318010">
    <property type="component" value="Unassembled WGS sequence"/>
</dbReference>
<feature type="signal peptide" evidence="1">
    <location>
        <begin position="1"/>
        <end position="19"/>
    </location>
</feature>
<name>A0A563TZ80_9SPHI</name>
<dbReference type="InterPro" id="IPR045743">
    <property type="entry name" value="DUF6089"/>
</dbReference>
<evidence type="ECO:0000313" key="3">
    <source>
        <dbReference type="EMBL" id="TWR24666.1"/>
    </source>
</evidence>
<evidence type="ECO:0000259" key="2">
    <source>
        <dbReference type="Pfam" id="PF19573"/>
    </source>
</evidence>
<organism evidence="3 4">
    <name type="scientific">Mucilaginibacter achroorhodeus</name>
    <dbReference type="NCBI Taxonomy" id="2599294"/>
    <lineage>
        <taxon>Bacteria</taxon>
        <taxon>Pseudomonadati</taxon>
        <taxon>Bacteroidota</taxon>
        <taxon>Sphingobacteriia</taxon>
        <taxon>Sphingobacteriales</taxon>
        <taxon>Sphingobacteriaceae</taxon>
        <taxon>Mucilaginibacter</taxon>
    </lineage>
</organism>
<evidence type="ECO:0000256" key="1">
    <source>
        <dbReference type="SAM" id="SignalP"/>
    </source>
</evidence>
<proteinExistence type="predicted"/>
<feature type="domain" description="DUF6089" evidence="2">
    <location>
        <begin position="5"/>
        <end position="194"/>
    </location>
</feature>
<dbReference type="AlphaFoldDB" id="A0A563TZ80"/>
<protein>
    <submittedName>
        <fullName evidence="3">Outer membrane beta-barrel protein</fullName>
    </submittedName>
</protein>
<comment type="caution">
    <text evidence="3">The sequence shown here is derived from an EMBL/GenBank/DDBJ whole genome shotgun (WGS) entry which is preliminary data.</text>
</comment>
<reference evidence="3 4" key="1">
    <citation type="submission" date="2019-07" db="EMBL/GenBank/DDBJ databases">
        <authorList>
            <person name="Kim J."/>
        </authorList>
    </citation>
    <scope>NUCLEOTIDE SEQUENCE [LARGE SCALE GENOMIC DNA]</scope>
    <source>
        <strain evidence="3 4">MJ1a</strain>
    </source>
</reference>
<dbReference type="EMBL" id="VOEI01000006">
    <property type="protein sequence ID" value="TWR24666.1"/>
    <property type="molecule type" value="Genomic_DNA"/>
</dbReference>
<dbReference type="InterPro" id="IPR011250">
    <property type="entry name" value="OMP/PagP_B-barrel"/>
</dbReference>
<accession>A0A563TZ80</accession>
<sequence>MRKYAALLLLLLTSFVARSQTWEIGGSAGAAAYVGDLNTNNPFKPNGGFGGVFVKRNFDRYLGLRLNFVYGQISGADSTSHIEQFRQRNLSFTDQLKELSLILDFHFMSYIPDAGKNIYTPYVFLGAGITSYNPQAMLDGNRIDLRPLQTEGTAYGTKTLVIPFGAGFKYNIGGKWTLGAELGYRYTNTDFLDDVSGVYRTFPNPNSNGARLADRSGEVGAGPAIIGSQRGDFKSKDLYGFFGLTISYTFVTSKCYY</sequence>
<dbReference type="OrthoDB" id="654178at2"/>
<dbReference type="SUPFAM" id="SSF56925">
    <property type="entry name" value="OMPA-like"/>
    <property type="match status" value="1"/>
</dbReference>
<evidence type="ECO:0000313" key="4">
    <source>
        <dbReference type="Proteomes" id="UP000318010"/>
    </source>
</evidence>
<dbReference type="Gene3D" id="2.40.160.20">
    <property type="match status" value="1"/>
</dbReference>
<dbReference type="RefSeq" id="WP_146272927.1">
    <property type="nucleotide sequence ID" value="NZ_VOEI01000006.1"/>
</dbReference>
<gene>
    <name evidence="3" type="ORF">FPZ42_16380</name>
</gene>
<feature type="chain" id="PRO_5021975354" evidence="1">
    <location>
        <begin position="20"/>
        <end position="257"/>
    </location>
</feature>
<keyword evidence="1" id="KW-0732">Signal</keyword>
<dbReference type="Pfam" id="PF19573">
    <property type="entry name" value="DUF6089"/>
    <property type="match status" value="1"/>
</dbReference>